<evidence type="ECO:0000259" key="3">
    <source>
        <dbReference type="PROSITE" id="PS50943"/>
    </source>
</evidence>
<dbReference type="AlphaFoldDB" id="A0A0V8EDZ4"/>
<evidence type="ECO:0000313" key="5">
    <source>
        <dbReference type="Proteomes" id="UP000052991"/>
    </source>
</evidence>
<keyword evidence="2" id="KW-1133">Transmembrane helix</keyword>
<proteinExistence type="predicted"/>
<dbReference type="SUPFAM" id="SSF47413">
    <property type="entry name" value="lambda repressor-like DNA-binding domains"/>
    <property type="match status" value="1"/>
</dbReference>
<dbReference type="PATRIC" id="fig|1360.116.peg.714"/>
<dbReference type="Gene3D" id="1.10.260.40">
    <property type="entry name" value="lambda repressor-like DNA-binding domains"/>
    <property type="match status" value="1"/>
</dbReference>
<dbReference type="GO" id="GO:0003677">
    <property type="term" value="F:DNA binding"/>
    <property type="evidence" value="ECO:0007669"/>
    <property type="project" value="UniProtKB-KW"/>
</dbReference>
<protein>
    <submittedName>
        <fullName evidence="4">Transcriptional regulator XRE family</fullName>
    </submittedName>
</protein>
<feature type="transmembrane region" description="Helical" evidence="2">
    <location>
        <begin position="85"/>
        <end position="104"/>
    </location>
</feature>
<keyword evidence="2" id="KW-0472">Membrane</keyword>
<sequence>MELSEKLKQLRADKKITQEKLAEILHVSRTTISSWETGRSYPDLQMIVEISDYFKVSLDFLLREDKKMITKLTFDTKNKRRFKTLIFALIALFIIGIGMFISIWNNQINEMNPNSIQIEKVEKVAINSRVIDGKKIGKDYKYYVYVKMNDPLHRFDEVTDSSNGYDSKENAVYAHFQVRNSINIFSNLKNNKKLKRLVVHSFGAQEFVNGVKGKYNINKNIFLGGPDSNKKLIINAENNK</sequence>
<feature type="domain" description="HTH cro/C1-type" evidence="3">
    <location>
        <begin position="7"/>
        <end position="61"/>
    </location>
</feature>
<dbReference type="Pfam" id="PF01381">
    <property type="entry name" value="HTH_3"/>
    <property type="match status" value="1"/>
</dbReference>
<dbReference type="RefSeq" id="WP_058213357.1">
    <property type="nucleotide sequence ID" value="NZ_LKLW01000160.1"/>
</dbReference>
<dbReference type="InterPro" id="IPR010982">
    <property type="entry name" value="Lambda_DNA-bd_dom_sf"/>
</dbReference>
<evidence type="ECO:0000256" key="2">
    <source>
        <dbReference type="SAM" id="Phobius"/>
    </source>
</evidence>
<accession>A0A0V8EDZ4</accession>
<comment type="caution">
    <text evidence="4">The sequence shown here is derived from an EMBL/GenBank/DDBJ whole genome shotgun (WGS) entry which is preliminary data.</text>
</comment>
<gene>
    <name evidence="4" type="ORF">N42_2604</name>
</gene>
<dbReference type="PROSITE" id="PS50943">
    <property type="entry name" value="HTH_CROC1"/>
    <property type="match status" value="1"/>
</dbReference>
<evidence type="ECO:0000256" key="1">
    <source>
        <dbReference type="ARBA" id="ARBA00023125"/>
    </source>
</evidence>
<dbReference type="CDD" id="cd00093">
    <property type="entry name" value="HTH_XRE"/>
    <property type="match status" value="1"/>
</dbReference>
<dbReference type="InterPro" id="IPR001387">
    <property type="entry name" value="Cro/C1-type_HTH"/>
</dbReference>
<evidence type="ECO:0000313" key="4">
    <source>
        <dbReference type="EMBL" id="KSU24078.1"/>
    </source>
</evidence>
<name>A0A0V8EDZ4_LACLL</name>
<organism evidence="4 5">
    <name type="scientific">Lactococcus lactis subsp. lactis</name>
    <name type="common">Streptococcus lactis</name>
    <dbReference type="NCBI Taxonomy" id="1360"/>
    <lineage>
        <taxon>Bacteria</taxon>
        <taxon>Bacillati</taxon>
        <taxon>Bacillota</taxon>
        <taxon>Bacilli</taxon>
        <taxon>Lactobacillales</taxon>
        <taxon>Streptococcaceae</taxon>
        <taxon>Lactococcus</taxon>
    </lineage>
</organism>
<dbReference type="PANTHER" id="PTHR46558:SF4">
    <property type="entry name" value="DNA-BIDING PHAGE PROTEIN"/>
    <property type="match status" value="1"/>
</dbReference>
<reference evidence="5" key="1">
    <citation type="submission" date="2015-10" db="EMBL/GenBank/DDBJ databases">
        <title>Draft Genome Sequences of 11 Lactococcus lactis subspecies cremoris strains.</title>
        <authorList>
            <person name="Wels M."/>
            <person name="Backus L."/>
            <person name="Boekhorst J."/>
            <person name="Dijkstra A."/>
            <person name="Beerthuizen M."/>
            <person name="Kelly W."/>
            <person name="Siezen R."/>
            <person name="Bachmann H."/>
            <person name="Van Hijum S."/>
        </authorList>
    </citation>
    <scope>NUCLEOTIDE SEQUENCE [LARGE SCALE GENOMIC DNA]</scope>
    <source>
        <strain evidence="5">N42</strain>
    </source>
</reference>
<dbReference type="Proteomes" id="UP000052991">
    <property type="component" value="Unassembled WGS sequence"/>
</dbReference>
<keyword evidence="1" id="KW-0238">DNA-binding</keyword>
<dbReference type="EMBL" id="LKLW01000160">
    <property type="protein sequence ID" value="KSU24078.1"/>
    <property type="molecule type" value="Genomic_DNA"/>
</dbReference>
<dbReference type="PANTHER" id="PTHR46558">
    <property type="entry name" value="TRACRIPTIONAL REGULATORY PROTEIN-RELATED-RELATED"/>
    <property type="match status" value="1"/>
</dbReference>
<keyword evidence="2" id="KW-0812">Transmembrane</keyword>
<dbReference type="SMART" id="SM00530">
    <property type="entry name" value="HTH_XRE"/>
    <property type="match status" value="1"/>
</dbReference>